<evidence type="ECO:0000313" key="2">
    <source>
        <dbReference type="Proteomes" id="UP000299102"/>
    </source>
</evidence>
<sequence>MASTHRSPVTTAKIRDAGFKTLEYPPYLLDLAPSDLYIFPVVATLKQFLAAPSSMSRLAAGLGQYKRLTCLSMNVLSGEAPDITTKVGIFVCNQTMLFMAAVVSIPRA</sequence>
<evidence type="ECO:0000313" key="1">
    <source>
        <dbReference type="EMBL" id="GBP36795.1"/>
    </source>
</evidence>
<accession>A0A4C1VGF1</accession>
<evidence type="ECO:0008006" key="3">
    <source>
        <dbReference type="Google" id="ProtNLM"/>
    </source>
</evidence>
<organism evidence="1 2">
    <name type="scientific">Eumeta variegata</name>
    <name type="common">Bagworm moth</name>
    <name type="synonym">Eumeta japonica</name>
    <dbReference type="NCBI Taxonomy" id="151549"/>
    <lineage>
        <taxon>Eukaryota</taxon>
        <taxon>Metazoa</taxon>
        <taxon>Ecdysozoa</taxon>
        <taxon>Arthropoda</taxon>
        <taxon>Hexapoda</taxon>
        <taxon>Insecta</taxon>
        <taxon>Pterygota</taxon>
        <taxon>Neoptera</taxon>
        <taxon>Endopterygota</taxon>
        <taxon>Lepidoptera</taxon>
        <taxon>Glossata</taxon>
        <taxon>Ditrysia</taxon>
        <taxon>Tineoidea</taxon>
        <taxon>Psychidae</taxon>
        <taxon>Oiketicinae</taxon>
        <taxon>Eumeta</taxon>
    </lineage>
</organism>
<dbReference type="EMBL" id="BGZK01000323">
    <property type="protein sequence ID" value="GBP36795.1"/>
    <property type="molecule type" value="Genomic_DNA"/>
</dbReference>
<keyword evidence="2" id="KW-1185">Reference proteome</keyword>
<proteinExistence type="predicted"/>
<protein>
    <recommendedName>
        <fullName evidence="3">Histone-lysine N-methyltransferase SETMAR</fullName>
    </recommendedName>
</protein>
<dbReference type="GO" id="GO:0003676">
    <property type="term" value="F:nucleic acid binding"/>
    <property type="evidence" value="ECO:0007669"/>
    <property type="project" value="InterPro"/>
</dbReference>
<dbReference type="InterPro" id="IPR036397">
    <property type="entry name" value="RNaseH_sf"/>
</dbReference>
<dbReference type="AlphaFoldDB" id="A0A4C1VGF1"/>
<comment type="caution">
    <text evidence="1">The sequence shown here is derived from an EMBL/GenBank/DDBJ whole genome shotgun (WGS) entry which is preliminary data.</text>
</comment>
<dbReference type="Gene3D" id="3.30.420.10">
    <property type="entry name" value="Ribonuclease H-like superfamily/Ribonuclease H"/>
    <property type="match status" value="1"/>
</dbReference>
<gene>
    <name evidence="1" type="ORF">EVAR_28136_1</name>
</gene>
<reference evidence="1 2" key="1">
    <citation type="journal article" date="2019" name="Commun. Biol.">
        <title>The bagworm genome reveals a unique fibroin gene that provides high tensile strength.</title>
        <authorList>
            <person name="Kono N."/>
            <person name="Nakamura H."/>
            <person name="Ohtoshi R."/>
            <person name="Tomita M."/>
            <person name="Numata K."/>
            <person name="Arakawa K."/>
        </authorList>
    </citation>
    <scope>NUCLEOTIDE SEQUENCE [LARGE SCALE GENOMIC DNA]</scope>
</reference>
<dbReference type="Proteomes" id="UP000299102">
    <property type="component" value="Unassembled WGS sequence"/>
</dbReference>
<name>A0A4C1VGF1_EUMVA</name>